<keyword evidence="3 7" id="KW-0479">Metal-binding</keyword>
<dbReference type="PANTHER" id="PTHR11085:SF12">
    <property type="entry name" value="NAD-DEPENDENT PROTEIN DEACYLASE SIRTUIN-6"/>
    <property type="match status" value="1"/>
</dbReference>
<dbReference type="EC" id="2.3.1.286" evidence="1"/>
<organism evidence="9">
    <name type="scientific">Haptolina ericina</name>
    <dbReference type="NCBI Taxonomy" id="156174"/>
    <lineage>
        <taxon>Eukaryota</taxon>
        <taxon>Haptista</taxon>
        <taxon>Haptophyta</taxon>
        <taxon>Prymnesiophyceae</taxon>
        <taxon>Prymnesiales</taxon>
        <taxon>Prymnesiaceae</taxon>
        <taxon>Haptolina</taxon>
    </lineage>
</organism>
<keyword evidence="5" id="KW-0520">NAD</keyword>
<dbReference type="Gene3D" id="3.40.50.1220">
    <property type="entry name" value="TPP-binding domain"/>
    <property type="match status" value="1"/>
</dbReference>
<dbReference type="InterPro" id="IPR050134">
    <property type="entry name" value="NAD-dep_sirtuin_deacylases"/>
</dbReference>
<dbReference type="GO" id="GO:0017136">
    <property type="term" value="F:histone deacetylase activity, NAD-dependent"/>
    <property type="evidence" value="ECO:0007669"/>
    <property type="project" value="TreeGrafter"/>
</dbReference>
<dbReference type="GO" id="GO:0005634">
    <property type="term" value="C:nucleus"/>
    <property type="evidence" value="ECO:0007669"/>
    <property type="project" value="TreeGrafter"/>
</dbReference>
<evidence type="ECO:0000256" key="2">
    <source>
        <dbReference type="ARBA" id="ARBA00022679"/>
    </source>
</evidence>
<feature type="binding site" evidence="7">
    <location>
        <position position="79"/>
    </location>
    <ligand>
        <name>Zn(2+)</name>
        <dbReference type="ChEBI" id="CHEBI:29105"/>
    </ligand>
</feature>
<evidence type="ECO:0000259" key="8">
    <source>
        <dbReference type="PROSITE" id="PS50305"/>
    </source>
</evidence>
<feature type="binding site" evidence="7">
    <location>
        <position position="49"/>
    </location>
    <ligand>
        <name>Zn(2+)</name>
        <dbReference type="ChEBI" id="CHEBI:29105"/>
    </ligand>
</feature>
<reference evidence="9" key="1">
    <citation type="submission" date="2021-01" db="EMBL/GenBank/DDBJ databases">
        <authorList>
            <person name="Corre E."/>
            <person name="Pelletier E."/>
            <person name="Niang G."/>
            <person name="Scheremetjew M."/>
            <person name="Finn R."/>
            <person name="Kale V."/>
            <person name="Holt S."/>
            <person name="Cochrane G."/>
            <person name="Meng A."/>
            <person name="Brown T."/>
            <person name="Cohen L."/>
        </authorList>
    </citation>
    <scope>NUCLEOTIDE SEQUENCE</scope>
    <source>
        <strain evidence="9">CCMP281</strain>
    </source>
</reference>
<feature type="domain" description="Deacetylase sirtuin-type" evidence="8">
    <location>
        <begin position="1"/>
        <end position="177"/>
    </location>
</feature>
<feature type="active site" description="Proton acceptor" evidence="7">
    <location>
        <position position="38"/>
    </location>
</feature>
<dbReference type="SUPFAM" id="SSF52467">
    <property type="entry name" value="DHS-like NAD/FAD-binding domain"/>
    <property type="match status" value="1"/>
</dbReference>
<evidence type="ECO:0000256" key="1">
    <source>
        <dbReference type="ARBA" id="ARBA00012928"/>
    </source>
</evidence>
<dbReference type="InterPro" id="IPR029035">
    <property type="entry name" value="DHS-like_NAD/FAD-binding_dom"/>
</dbReference>
<sequence>MSLVELQRRGLLQYLVSQNTDGLHRRSGFPSGALSELHGNGNVEECEDCGQQYYRDAKCRRSARGRDHFTGRHCVRTGCGGRLLEYTIDFGQTLPEAPLEKAMDHASKANLCIALGSSLRVTPAADIPAKVGTRGRDGAHLVIINLQKTPLTDVAAFQIYAKTDVVMTQLMAQMALSILPFRLRRCVELHSESHTPGALVTVRGIDVEDDTLPASILKGIRCGKAGTPQKEESVIPATQAHTEETGASKHTILVPAHKVGNGFPRLLWPQWRTSCARRMGDERGYSIHWASSEGRSATKGQSVWGRTSTVL</sequence>
<keyword evidence="2" id="KW-0808">Transferase</keyword>
<gene>
    <name evidence="9" type="ORF">HERI1096_LOCUS24284</name>
</gene>
<dbReference type="GO" id="GO:0000122">
    <property type="term" value="P:negative regulation of transcription by RNA polymerase II"/>
    <property type="evidence" value="ECO:0007669"/>
    <property type="project" value="TreeGrafter"/>
</dbReference>
<dbReference type="GO" id="GO:0046872">
    <property type="term" value="F:metal ion binding"/>
    <property type="evidence" value="ECO:0007669"/>
    <property type="project" value="UniProtKB-KW"/>
</dbReference>
<dbReference type="PROSITE" id="PS50305">
    <property type="entry name" value="SIRTUIN"/>
    <property type="match status" value="1"/>
</dbReference>
<dbReference type="InterPro" id="IPR026590">
    <property type="entry name" value="Ssirtuin_cat_dom"/>
</dbReference>
<feature type="binding site" evidence="7">
    <location>
        <position position="74"/>
    </location>
    <ligand>
        <name>Zn(2+)</name>
        <dbReference type="ChEBI" id="CHEBI:29105"/>
    </ligand>
</feature>
<protein>
    <recommendedName>
        <fullName evidence="1">protein acetyllysine N-acetyltransferase</fullName>
        <ecNumber evidence="1">2.3.1.286</ecNumber>
    </recommendedName>
</protein>
<evidence type="ECO:0000256" key="3">
    <source>
        <dbReference type="ARBA" id="ARBA00022723"/>
    </source>
</evidence>
<dbReference type="InterPro" id="IPR003000">
    <property type="entry name" value="Sirtuin"/>
</dbReference>
<name>A0A7S3F2J6_9EUKA</name>
<evidence type="ECO:0000256" key="5">
    <source>
        <dbReference type="ARBA" id="ARBA00023027"/>
    </source>
</evidence>
<evidence type="ECO:0000313" key="9">
    <source>
        <dbReference type="EMBL" id="CAE0123582.1"/>
    </source>
</evidence>
<keyword evidence="4 7" id="KW-0862">Zinc</keyword>
<evidence type="ECO:0000256" key="4">
    <source>
        <dbReference type="ARBA" id="ARBA00022833"/>
    </source>
</evidence>
<dbReference type="EMBL" id="HBHX01043857">
    <property type="protein sequence ID" value="CAE0123582.1"/>
    <property type="molecule type" value="Transcribed_RNA"/>
</dbReference>
<dbReference type="Pfam" id="PF02146">
    <property type="entry name" value="SIR2"/>
    <property type="match status" value="1"/>
</dbReference>
<evidence type="ECO:0000256" key="6">
    <source>
        <dbReference type="ARBA" id="ARBA00038170"/>
    </source>
</evidence>
<feature type="binding site" evidence="7">
    <location>
        <position position="46"/>
    </location>
    <ligand>
        <name>Zn(2+)</name>
        <dbReference type="ChEBI" id="CHEBI:29105"/>
    </ligand>
</feature>
<dbReference type="Gene3D" id="2.20.28.200">
    <property type="match status" value="1"/>
</dbReference>
<dbReference type="GO" id="GO:0003714">
    <property type="term" value="F:transcription corepressor activity"/>
    <property type="evidence" value="ECO:0007669"/>
    <property type="project" value="TreeGrafter"/>
</dbReference>
<evidence type="ECO:0000256" key="7">
    <source>
        <dbReference type="PROSITE-ProRule" id="PRU00236"/>
    </source>
</evidence>
<dbReference type="AlphaFoldDB" id="A0A7S3F2J6"/>
<comment type="similarity">
    <text evidence="6">Belongs to the sirtuin family. Class IV subfamily.</text>
</comment>
<dbReference type="PANTHER" id="PTHR11085">
    <property type="entry name" value="NAD-DEPENDENT PROTEIN DEACYLASE SIRTUIN-5, MITOCHONDRIAL-RELATED"/>
    <property type="match status" value="1"/>
</dbReference>
<proteinExistence type="inferred from homology"/>
<accession>A0A7S3F2J6</accession>
<dbReference type="GO" id="GO:0070403">
    <property type="term" value="F:NAD+ binding"/>
    <property type="evidence" value="ECO:0007669"/>
    <property type="project" value="InterPro"/>
</dbReference>